<dbReference type="Proteomes" id="UP001160390">
    <property type="component" value="Unassembled WGS sequence"/>
</dbReference>
<dbReference type="InterPro" id="IPR053137">
    <property type="entry name" value="NLR-like"/>
</dbReference>
<dbReference type="SUPFAM" id="SSF48452">
    <property type="entry name" value="TPR-like"/>
    <property type="match status" value="1"/>
</dbReference>
<dbReference type="EMBL" id="CABFNP030001215">
    <property type="protein sequence ID" value="CAI6092490.1"/>
    <property type="molecule type" value="Genomic_DNA"/>
</dbReference>
<sequence>MEDIGTLLLIEKLALYQEAEKFLEQVTEVYKRLLGKEVLGEIYPDTISTRGNLALSYSYQGYYKEAEVLEERVIRELIRTLGVNLALIYYKRAKYKDVKKLVTEVLTKGANIFNKIYPTRLSWLNNLAVYLYKQEEFDGRLKLGR</sequence>
<comment type="caution">
    <text evidence="1">The sequence shown here is derived from an EMBL/GenBank/DDBJ whole genome shotgun (WGS) entry which is preliminary data.</text>
</comment>
<organism evidence="1 2">
    <name type="scientific">Clonostachys chloroleuca</name>
    <dbReference type="NCBI Taxonomy" id="1926264"/>
    <lineage>
        <taxon>Eukaryota</taxon>
        <taxon>Fungi</taxon>
        <taxon>Dikarya</taxon>
        <taxon>Ascomycota</taxon>
        <taxon>Pezizomycotina</taxon>
        <taxon>Sordariomycetes</taxon>
        <taxon>Hypocreomycetidae</taxon>
        <taxon>Hypocreales</taxon>
        <taxon>Bionectriaceae</taxon>
        <taxon>Clonostachys</taxon>
    </lineage>
</organism>
<proteinExistence type="predicted"/>
<accession>A0AA35Q5Q4</accession>
<evidence type="ECO:0000313" key="2">
    <source>
        <dbReference type="Proteomes" id="UP001160390"/>
    </source>
</evidence>
<gene>
    <name evidence="1" type="ORF">CCHLO57077_00018944</name>
</gene>
<keyword evidence="2" id="KW-1185">Reference proteome</keyword>
<dbReference type="PANTHER" id="PTHR46082:SF6">
    <property type="entry name" value="AAA+ ATPASE DOMAIN-CONTAINING PROTEIN-RELATED"/>
    <property type="match status" value="1"/>
</dbReference>
<dbReference type="Pfam" id="PF13374">
    <property type="entry name" value="TPR_10"/>
    <property type="match status" value="3"/>
</dbReference>
<dbReference type="InterPro" id="IPR011990">
    <property type="entry name" value="TPR-like_helical_dom_sf"/>
</dbReference>
<name>A0AA35Q5Q4_9HYPO</name>
<dbReference type="PANTHER" id="PTHR46082">
    <property type="entry name" value="ATP/GTP-BINDING PROTEIN-RELATED"/>
    <property type="match status" value="1"/>
</dbReference>
<dbReference type="AlphaFoldDB" id="A0AA35Q5Q4"/>
<protein>
    <submittedName>
        <fullName evidence="1">Uncharacterized protein</fullName>
    </submittedName>
</protein>
<evidence type="ECO:0000313" key="1">
    <source>
        <dbReference type="EMBL" id="CAI6092490.1"/>
    </source>
</evidence>
<dbReference type="Gene3D" id="1.25.40.10">
    <property type="entry name" value="Tetratricopeptide repeat domain"/>
    <property type="match status" value="1"/>
</dbReference>
<reference evidence="1" key="1">
    <citation type="submission" date="2023-01" db="EMBL/GenBank/DDBJ databases">
        <authorList>
            <person name="Piombo E."/>
        </authorList>
    </citation>
    <scope>NUCLEOTIDE SEQUENCE</scope>
</reference>